<organism evidence="1 2">
    <name type="scientific">Strongylocentrotus purpuratus</name>
    <name type="common">Purple sea urchin</name>
    <dbReference type="NCBI Taxonomy" id="7668"/>
    <lineage>
        <taxon>Eukaryota</taxon>
        <taxon>Metazoa</taxon>
        <taxon>Echinodermata</taxon>
        <taxon>Eleutherozoa</taxon>
        <taxon>Echinozoa</taxon>
        <taxon>Echinoidea</taxon>
        <taxon>Euechinoidea</taxon>
        <taxon>Echinacea</taxon>
        <taxon>Camarodonta</taxon>
        <taxon>Echinidea</taxon>
        <taxon>Strongylocentrotidae</taxon>
        <taxon>Strongylocentrotus</taxon>
    </lineage>
</organism>
<keyword evidence="2" id="KW-1185">Reference proteome</keyword>
<proteinExistence type="predicted"/>
<dbReference type="SUPFAM" id="SSF54637">
    <property type="entry name" value="Thioesterase/thiol ester dehydrase-isomerase"/>
    <property type="match status" value="2"/>
</dbReference>
<dbReference type="AlphaFoldDB" id="A0A7M7HKI8"/>
<dbReference type="PANTHER" id="PTHR34487:SF1">
    <property type="entry name" value="ACYL-ACP THIOESTERASE"/>
    <property type="match status" value="1"/>
</dbReference>
<accession>A0A7M7HKI8</accession>
<dbReference type="InterPro" id="IPR029069">
    <property type="entry name" value="HotDog_dom_sf"/>
</dbReference>
<dbReference type="OrthoDB" id="5975054at2759"/>
<dbReference type="Gene3D" id="3.10.129.10">
    <property type="entry name" value="Hotdog Thioesterase"/>
    <property type="match status" value="1"/>
</dbReference>
<dbReference type="InParanoid" id="A0A7M7HKI8"/>
<dbReference type="EnsemblMetazoa" id="XM_011678242">
    <property type="protein sequence ID" value="XP_011676544"/>
    <property type="gene ID" value="LOC105444251"/>
</dbReference>
<evidence type="ECO:0000313" key="2">
    <source>
        <dbReference type="Proteomes" id="UP000007110"/>
    </source>
</evidence>
<dbReference type="PANTHER" id="PTHR34487">
    <property type="entry name" value="ACYL-ACP THIOESTERASE"/>
    <property type="match status" value="1"/>
</dbReference>
<name>A0A7M7HKI8_STRPU</name>
<reference evidence="2" key="1">
    <citation type="submission" date="2015-02" db="EMBL/GenBank/DDBJ databases">
        <title>Genome sequencing for Strongylocentrotus purpuratus.</title>
        <authorList>
            <person name="Murali S."/>
            <person name="Liu Y."/>
            <person name="Vee V."/>
            <person name="English A."/>
            <person name="Wang M."/>
            <person name="Skinner E."/>
            <person name="Han Y."/>
            <person name="Muzny D.M."/>
            <person name="Worley K.C."/>
            <person name="Gibbs R.A."/>
        </authorList>
    </citation>
    <scope>NUCLEOTIDE SEQUENCE</scope>
</reference>
<protein>
    <submittedName>
        <fullName evidence="1">Uncharacterized protein</fullName>
    </submittedName>
</protein>
<dbReference type="RefSeq" id="XP_011676544.1">
    <property type="nucleotide sequence ID" value="XM_011678242.2"/>
</dbReference>
<dbReference type="KEGG" id="spu:105444251"/>
<evidence type="ECO:0000313" key="1">
    <source>
        <dbReference type="EnsemblMetazoa" id="XP_011676544"/>
    </source>
</evidence>
<dbReference type="Proteomes" id="UP000007110">
    <property type="component" value="Unassembled WGS sequence"/>
</dbReference>
<reference evidence="1" key="2">
    <citation type="submission" date="2021-01" db="UniProtKB">
        <authorList>
            <consortium name="EnsemblMetazoa"/>
        </authorList>
    </citation>
    <scope>IDENTIFICATION</scope>
</reference>
<dbReference type="OMA" id="RNTCESR"/>
<dbReference type="GeneID" id="105444251"/>
<sequence>MIRAFVNFSPLRSISMIFHRNTCESRRFYTGKRGGSSSFFSHSRSSAFDGHRSRNFPEGRHITTPRKMSSTVPAEWRKFITKFQEAKTEQDGLAKIFINKDLSYGEFNKFGRLNLWCIIDYFEASLNLFQPDFTGNEHVSLFARNVEVNLKEGTEGRIQIDQALKFKICLTYLGKSSVCWEAQCMDLKTDEELANYWIQMVTVDMKDRKPKPFAYLLEDLCPKNLREEPPNGFDLEFKPETAFKHEFVVNWSDTDFNSHLNQADMCRMCVDCGSFAATQNNLSAFSHELVAYDLKRCSFMFMKEARPGEKVLVECWESEGSPLVLNFAFSKENKLITMIQLEYFSGDVNAASKL</sequence>